<organism evidence="11 12">
    <name type="scientific">Candidatus Anoxymicrobium japonicum</name>
    <dbReference type="NCBI Taxonomy" id="2013648"/>
    <lineage>
        <taxon>Bacteria</taxon>
        <taxon>Bacillati</taxon>
        <taxon>Actinomycetota</taxon>
        <taxon>Candidatus Geothermincolia</taxon>
        <taxon>Candidatus Geothermincolales</taxon>
        <taxon>Candidatus Anoxymicrobiaceae</taxon>
        <taxon>Candidatus Anoxymicrobium</taxon>
    </lineage>
</organism>
<keyword evidence="3 11" id="KW-0808">Transferase</keyword>
<dbReference type="AlphaFoldDB" id="A0A2N3G5V6"/>
<dbReference type="EMBL" id="PHEX01000033">
    <property type="protein sequence ID" value="PKQ28091.1"/>
    <property type="molecule type" value="Genomic_DNA"/>
</dbReference>
<name>A0A2N3G5V6_9ACTN</name>
<dbReference type="InterPro" id="IPR052038">
    <property type="entry name" value="Type-VII_TA_antitoxin"/>
</dbReference>
<keyword evidence="8" id="KW-0460">Magnesium</keyword>
<dbReference type="GO" id="GO:0016779">
    <property type="term" value="F:nucleotidyltransferase activity"/>
    <property type="evidence" value="ECO:0007669"/>
    <property type="project" value="UniProtKB-KW"/>
</dbReference>
<dbReference type="Proteomes" id="UP000233654">
    <property type="component" value="Unassembled WGS sequence"/>
</dbReference>
<dbReference type="Gene3D" id="3.30.460.10">
    <property type="entry name" value="Beta Polymerase, domain 2"/>
    <property type="match status" value="1"/>
</dbReference>
<protein>
    <submittedName>
        <fullName evidence="11">Nucleotidyltransferase</fullName>
    </submittedName>
</protein>
<comment type="cofactor">
    <cofactor evidence="1">
        <name>Mg(2+)</name>
        <dbReference type="ChEBI" id="CHEBI:18420"/>
    </cofactor>
</comment>
<evidence type="ECO:0000256" key="9">
    <source>
        <dbReference type="ARBA" id="ARBA00038276"/>
    </source>
</evidence>
<accession>A0A2N3G5V6</accession>
<keyword evidence="5" id="KW-0479">Metal-binding</keyword>
<comment type="similarity">
    <text evidence="9">Belongs to the MntA antitoxin family.</text>
</comment>
<dbReference type="InterPro" id="IPR043519">
    <property type="entry name" value="NT_sf"/>
</dbReference>
<dbReference type="GO" id="GO:0005524">
    <property type="term" value="F:ATP binding"/>
    <property type="evidence" value="ECO:0007669"/>
    <property type="project" value="UniProtKB-KW"/>
</dbReference>
<evidence type="ECO:0000256" key="7">
    <source>
        <dbReference type="ARBA" id="ARBA00022840"/>
    </source>
</evidence>
<dbReference type="GO" id="GO:0046872">
    <property type="term" value="F:metal ion binding"/>
    <property type="evidence" value="ECO:0007669"/>
    <property type="project" value="UniProtKB-KW"/>
</dbReference>
<reference evidence="11 12" key="1">
    <citation type="journal article" date="2017" name="ISME J.">
        <title>Potential for microbial H2 and metal transformations associated with novel bacteria and archaea in deep terrestrial subsurface sediments.</title>
        <authorList>
            <person name="Hernsdorf A.W."/>
            <person name="Amano Y."/>
            <person name="Miyakawa K."/>
            <person name="Ise K."/>
            <person name="Suzuki Y."/>
            <person name="Anantharaman K."/>
            <person name="Probst A."/>
            <person name="Burstein D."/>
            <person name="Thomas B.C."/>
            <person name="Banfield J.F."/>
        </authorList>
    </citation>
    <scope>NUCLEOTIDE SEQUENCE [LARGE SCALE GENOMIC DNA]</scope>
    <source>
        <strain evidence="11">HGW-Actinobacteria-3</strain>
    </source>
</reference>
<evidence type="ECO:0000256" key="1">
    <source>
        <dbReference type="ARBA" id="ARBA00001946"/>
    </source>
</evidence>
<keyword evidence="6" id="KW-0547">Nucleotide-binding</keyword>
<gene>
    <name evidence="11" type="ORF">CVT63_04640</name>
</gene>
<comment type="caution">
    <text evidence="11">The sequence shown here is derived from an EMBL/GenBank/DDBJ whole genome shotgun (WGS) entry which is preliminary data.</text>
</comment>
<keyword evidence="4" id="KW-0548">Nucleotidyltransferase</keyword>
<evidence type="ECO:0000256" key="4">
    <source>
        <dbReference type="ARBA" id="ARBA00022695"/>
    </source>
</evidence>
<sequence>MDKKASISVPPQKLAEFARKWKIEEISLFGSVLSDCFTQSSDIDVLVAFKPGSSRSLFDLVRMRDELEEMLGRDVDLIDRKSVESSRNYIRKREVLSSLETIYVTG</sequence>
<dbReference type="SUPFAM" id="SSF81301">
    <property type="entry name" value="Nucleotidyltransferase"/>
    <property type="match status" value="1"/>
</dbReference>
<evidence type="ECO:0000259" key="10">
    <source>
        <dbReference type="Pfam" id="PF01909"/>
    </source>
</evidence>
<dbReference type="Pfam" id="PF01909">
    <property type="entry name" value="NTP_transf_2"/>
    <property type="match status" value="1"/>
</dbReference>
<evidence type="ECO:0000256" key="8">
    <source>
        <dbReference type="ARBA" id="ARBA00022842"/>
    </source>
</evidence>
<dbReference type="PANTHER" id="PTHR33571">
    <property type="entry name" value="SSL8005 PROTEIN"/>
    <property type="match status" value="1"/>
</dbReference>
<evidence type="ECO:0000256" key="6">
    <source>
        <dbReference type="ARBA" id="ARBA00022741"/>
    </source>
</evidence>
<evidence type="ECO:0000313" key="11">
    <source>
        <dbReference type="EMBL" id="PKQ28091.1"/>
    </source>
</evidence>
<feature type="domain" description="Polymerase nucleotidyl transferase" evidence="10">
    <location>
        <begin position="15"/>
        <end position="88"/>
    </location>
</feature>
<evidence type="ECO:0000256" key="5">
    <source>
        <dbReference type="ARBA" id="ARBA00022723"/>
    </source>
</evidence>
<evidence type="ECO:0000256" key="3">
    <source>
        <dbReference type="ARBA" id="ARBA00022679"/>
    </source>
</evidence>
<evidence type="ECO:0000313" key="12">
    <source>
        <dbReference type="Proteomes" id="UP000233654"/>
    </source>
</evidence>
<keyword evidence="7" id="KW-0067">ATP-binding</keyword>
<dbReference type="CDD" id="cd05403">
    <property type="entry name" value="NT_KNTase_like"/>
    <property type="match status" value="1"/>
</dbReference>
<evidence type="ECO:0000256" key="2">
    <source>
        <dbReference type="ARBA" id="ARBA00022649"/>
    </source>
</evidence>
<keyword evidence="2" id="KW-1277">Toxin-antitoxin system</keyword>
<dbReference type="PANTHER" id="PTHR33571:SF12">
    <property type="entry name" value="BSL3053 PROTEIN"/>
    <property type="match status" value="1"/>
</dbReference>
<dbReference type="InterPro" id="IPR002934">
    <property type="entry name" value="Polymerase_NTP_transf_dom"/>
</dbReference>
<proteinExistence type="inferred from homology"/>